<evidence type="ECO:0000313" key="2">
    <source>
        <dbReference type="EMBL" id="BDP42647.1"/>
    </source>
</evidence>
<dbReference type="EMBL" id="AP026560">
    <property type="protein sequence ID" value="BDP42647.1"/>
    <property type="molecule type" value="Genomic_DNA"/>
</dbReference>
<dbReference type="RefSeq" id="WP_264775332.1">
    <property type="nucleotide sequence ID" value="NZ_AP026560.1"/>
</dbReference>
<keyword evidence="1" id="KW-0732">Signal</keyword>
<organism evidence="2 3">
    <name type="scientific">Deinococcus aetherius</name>
    <dbReference type="NCBI Taxonomy" id="200252"/>
    <lineage>
        <taxon>Bacteria</taxon>
        <taxon>Thermotogati</taxon>
        <taxon>Deinococcota</taxon>
        <taxon>Deinococci</taxon>
        <taxon>Deinococcales</taxon>
        <taxon>Deinococcaceae</taxon>
        <taxon>Deinococcus</taxon>
    </lineage>
</organism>
<evidence type="ECO:0000313" key="3">
    <source>
        <dbReference type="Proteomes" id="UP001064971"/>
    </source>
</evidence>
<gene>
    <name evidence="2" type="ORF">DAETH_26160</name>
</gene>
<reference evidence="2" key="1">
    <citation type="submission" date="2022-07" db="EMBL/GenBank/DDBJ databases">
        <title>Complete Genome Sequence of the Radioresistant Bacterium Deinococcus aetherius ST0316, Isolated from the Air Dust collected in Lower Stratosphere above Japan.</title>
        <authorList>
            <person name="Satoh K."/>
            <person name="Hagiwara K."/>
            <person name="Katsumata K."/>
            <person name="Kubo A."/>
            <person name="Yokobori S."/>
            <person name="Yamagishi A."/>
            <person name="Oono Y."/>
            <person name="Narumi I."/>
        </authorList>
    </citation>
    <scope>NUCLEOTIDE SEQUENCE</scope>
    <source>
        <strain evidence="2">ST0316</strain>
    </source>
</reference>
<evidence type="ECO:0008006" key="4">
    <source>
        <dbReference type="Google" id="ProtNLM"/>
    </source>
</evidence>
<proteinExistence type="predicted"/>
<name>A0ABM8AFZ9_9DEIO</name>
<protein>
    <recommendedName>
        <fullName evidence="4">Superoxide dismutase</fullName>
    </recommendedName>
</protein>
<dbReference type="Proteomes" id="UP001064971">
    <property type="component" value="Chromosome"/>
</dbReference>
<accession>A0ABM8AFZ9</accession>
<feature type="chain" id="PRO_5045743172" description="Superoxide dismutase" evidence="1">
    <location>
        <begin position="21"/>
        <end position="144"/>
    </location>
</feature>
<dbReference type="PROSITE" id="PS51257">
    <property type="entry name" value="PROKAR_LIPOPROTEIN"/>
    <property type="match status" value="1"/>
</dbReference>
<feature type="signal peptide" evidence="1">
    <location>
        <begin position="1"/>
        <end position="20"/>
    </location>
</feature>
<evidence type="ECO:0000256" key="1">
    <source>
        <dbReference type="SAM" id="SignalP"/>
    </source>
</evidence>
<sequence>MKKVLMFALPLVVASCGVLGVKTFMLGEQPAAGDLNPAGIVTSRRSGDSVLTTAKVTGLRANQYYVAHYHNQGTASTDPCKSGGPAIMSSKIVGQTDGTGILTLDGSAPRADIAQATYFNIHTASDAQGTPADPGVACTAVTIP</sequence>
<keyword evidence="3" id="KW-1185">Reference proteome</keyword>